<accession>A0A1B9GDH1</accession>
<keyword evidence="2" id="KW-0285">Flavoprotein</keyword>
<feature type="compositionally biased region" description="Polar residues" evidence="5">
    <location>
        <begin position="436"/>
        <end position="447"/>
    </location>
</feature>
<dbReference type="GO" id="GO:0004499">
    <property type="term" value="F:N,N-dimethylaniline monooxygenase activity"/>
    <property type="evidence" value="ECO:0007669"/>
    <property type="project" value="InterPro"/>
</dbReference>
<dbReference type="InterPro" id="IPR050346">
    <property type="entry name" value="FMO-like"/>
</dbReference>
<sequence>MTIPSKSSTTRIGIIGTGASGLSQIQQLLEIWDQRREDITKGGLEVVAFESKDDVGGVWLTDDQPKANIRTHLPSRDETYSYPPEGSNPSPMYQGLRTNLPHDLMSFRGYPFPEDTPVFPKQELVQKYLQSYAEHYNLLPHIRFSTRVERVYLNPTSDEGSKRWTIESHDLLRDQRKTEEYDYVVVANGHYSDGWIPPIKGLSTFPGKLIHSRFFHCASSYAGKTVLVVGSFASGGDISRLLASENIDKFTSDGTPLNGYNKEEYIKVYVSTSGYTQYSATEGPWAQYIKHVPLISHLSSPTSAQPRGVIHLEEDEEGEKGELEHVDVIIFATGYNFMFPFFKNTDKPWNTTRLSEGVIKGEEREGGEAWEKGGLKGQGVDGLDETLLFLKGDRTISFPTLSYQNVPFPLAQVQSRFTAYLWAGLLDLPEKIQLPHNPSNPYSSSVTETKDGKAADSFNTSSSSPPAGTPSTRAPEPEEAKEDKGSVDPPQPSVEPKKPRKVLQRIKHLVFGAPYEWTYSEFLMGFMTRSDERYGRETENHWRRVEGWRRDRREDTGLRKRMLGY</sequence>
<dbReference type="EMBL" id="KI894018">
    <property type="protein sequence ID" value="OCF29058.1"/>
    <property type="molecule type" value="Genomic_DNA"/>
</dbReference>
<evidence type="ECO:0008006" key="9">
    <source>
        <dbReference type="Google" id="ProtNLM"/>
    </source>
</evidence>
<feature type="compositionally biased region" description="Basic and acidic residues" evidence="5">
    <location>
        <begin position="475"/>
        <end position="486"/>
    </location>
</feature>
<evidence type="ECO:0000256" key="4">
    <source>
        <dbReference type="ARBA" id="ARBA00023002"/>
    </source>
</evidence>
<dbReference type="PANTHER" id="PTHR23023">
    <property type="entry name" value="DIMETHYLANILINE MONOOXYGENASE"/>
    <property type="match status" value="1"/>
</dbReference>
<evidence type="ECO:0000313" key="8">
    <source>
        <dbReference type="Proteomes" id="UP000092730"/>
    </source>
</evidence>
<evidence type="ECO:0000256" key="1">
    <source>
        <dbReference type="ARBA" id="ARBA00009183"/>
    </source>
</evidence>
<evidence type="ECO:0000313" key="7">
    <source>
        <dbReference type="EMBL" id="WVW79900.1"/>
    </source>
</evidence>
<feature type="compositionally biased region" description="Low complexity" evidence="5">
    <location>
        <begin position="460"/>
        <end position="472"/>
    </location>
</feature>
<dbReference type="STRING" id="1296100.A0A1B9GDH1"/>
<dbReference type="KEGG" id="kbi:30204948"/>
<evidence type="ECO:0000256" key="2">
    <source>
        <dbReference type="ARBA" id="ARBA00022630"/>
    </source>
</evidence>
<reference evidence="7" key="4">
    <citation type="submission" date="2024-02" db="EMBL/GenBank/DDBJ databases">
        <title>Comparative genomics of Cryptococcus and Kwoniella reveals pathogenesis evolution and contrasting modes of karyotype evolution via chromosome fusion or intercentromeric recombination.</title>
        <authorList>
            <person name="Coelho M.A."/>
            <person name="David-Palma M."/>
            <person name="Shea T."/>
            <person name="Bowers K."/>
            <person name="McGinley-Smith S."/>
            <person name="Mohammad A.W."/>
            <person name="Gnirke A."/>
            <person name="Yurkov A.M."/>
            <person name="Nowrousian M."/>
            <person name="Sun S."/>
            <person name="Cuomo C.A."/>
            <person name="Heitman J."/>
        </authorList>
    </citation>
    <scope>NUCLEOTIDE SEQUENCE</scope>
    <source>
        <strain evidence="7">CBS 10118</strain>
    </source>
</reference>
<dbReference type="GO" id="GO:0050661">
    <property type="term" value="F:NADP binding"/>
    <property type="evidence" value="ECO:0007669"/>
    <property type="project" value="InterPro"/>
</dbReference>
<reference evidence="6" key="1">
    <citation type="submission" date="2013-07" db="EMBL/GenBank/DDBJ databases">
        <title>The Genome Sequence of Cryptococcus bestiolae CBS10118.</title>
        <authorList>
            <consortium name="The Broad Institute Genome Sequencing Platform"/>
            <person name="Cuomo C."/>
            <person name="Litvintseva A."/>
            <person name="Chen Y."/>
            <person name="Heitman J."/>
            <person name="Sun S."/>
            <person name="Springer D."/>
            <person name="Dromer F."/>
            <person name="Young S.K."/>
            <person name="Zeng Q."/>
            <person name="Gargeya S."/>
            <person name="Fitzgerald M."/>
            <person name="Abouelleil A."/>
            <person name="Alvarado L."/>
            <person name="Berlin A.M."/>
            <person name="Chapman S.B."/>
            <person name="Dewar J."/>
            <person name="Goldberg J."/>
            <person name="Griggs A."/>
            <person name="Gujja S."/>
            <person name="Hansen M."/>
            <person name="Howarth C."/>
            <person name="Imamovic A."/>
            <person name="Larimer J."/>
            <person name="McCowan C."/>
            <person name="Murphy C."/>
            <person name="Pearson M."/>
            <person name="Priest M."/>
            <person name="Roberts A."/>
            <person name="Saif S."/>
            <person name="Shea T."/>
            <person name="Sykes S."/>
            <person name="Wortman J."/>
            <person name="Nusbaum C."/>
            <person name="Birren B."/>
        </authorList>
    </citation>
    <scope>NUCLEOTIDE SEQUENCE [LARGE SCALE GENOMIC DNA]</scope>
    <source>
        <strain evidence="6">CBS 10118</strain>
    </source>
</reference>
<dbReference type="AlphaFoldDB" id="A0A1B9GDH1"/>
<dbReference type="InterPro" id="IPR036188">
    <property type="entry name" value="FAD/NAD-bd_sf"/>
</dbReference>
<dbReference type="Proteomes" id="UP000092730">
    <property type="component" value="Chromosome 1"/>
</dbReference>
<reference evidence="7" key="2">
    <citation type="submission" date="2013-07" db="EMBL/GenBank/DDBJ databases">
        <authorList>
            <consortium name="The Broad Institute Genome Sequencing Platform"/>
            <person name="Cuomo C."/>
            <person name="Litvintseva A."/>
            <person name="Chen Y."/>
            <person name="Heitman J."/>
            <person name="Sun S."/>
            <person name="Springer D."/>
            <person name="Dromer F."/>
            <person name="Young S.K."/>
            <person name="Zeng Q."/>
            <person name="Gargeya S."/>
            <person name="Fitzgerald M."/>
            <person name="Abouelleil A."/>
            <person name="Alvarado L."/>
            <person name="Berlin A.M."/>
            <person name="Chapman S.B."/>
            <person name="Dewar J."/>
            <person name="Goldberg J."/>
            <person name="Griggs A."/>
            <person name="Gujja S."/>
            <person name="Hansen M."/>
            <person name="Howarth C."/>
            <person name="Imamovic A."/>
            <person name="Larimer J."/>
            <person name="McCowan C."/>
            <person name="Murphy C."/>
            <person name="Pearson M."/>
            <person name="Priest M."/>
            <person name="Roberts A."/>
            <person name="Saif S."/>
            <person name="Shea T."/>
            <person name="Sykes S."/>
            <person name="Wortman J."/>
            <person name="Nusbaum C."/>
            <person name="Birren B."/>
        </authorList>
    </citation>
    <scope>NUCLEOTIDE SEQUENCE</scope>
    <source>
        <strain evidence="7">CBS 10118</strain>
    </source>
</reference>
<dbReference type="VEuPathDB" id="FungiDB:I302_00549"/>
<name>A0A1B9GDH1_9TREE</name>
<evidence type="ECO:0000256" key="3">
    <source>
        <dbReference type="ARBA" id="ARBA00022827"/>
    </source>
</evidence>
<protein>
    <recommendedName>
        <fullName evidence="9">Monooxygenase</fullName>
    </recommendedName>
</protein>
<gene>
    <name evidence="6" type="ORF">I302_00549</name>
    <name evidence="7" type="ORF">I302_101870</name>
</gene>
<reference evidence="6" key="3">
    <citation type="submission" date="2014-01" db="EMBL/GenBank/DDBJ databases">
        <title>Evolution of pathogenesis and genome organization in the Tremellales.</title>
        <authorList>
            <person name="Cuomo C."/>
            <person name="Litvintseva A."/>
            <person name="Heitman J."/>
            <person name="Chen Y."/>
            <person name="Sun S."/>
            <person name="Springer D."/>
            <person name="Dromer F."/>
            <person name="Young S."/>
            <person name="Zeng Q."/>
            <person name="Chapman S."/>
            <person name="Gujja S."/>
            <person name="Saif S."/>
            <person name="Birren B."/>
        </authorList>
    </citation>
    <scope>NUCLEOTIDE SEQUENCE</scope>
    <source>
        <strain evidence="6">CBS 10118</strain>
    </source>
</reference>
<dbReference type="EMBL" id="CP144541">
    <property type="protein sequence ID" value="WVW79900.1"/>
    <property type="molecule type" value="Genomic_DNA"/>
</dbReference>
<dbReference type="OrthoDB" id="66881at2759"/>
<dbReference type="SUPFAM" id="SSF51905">
    <property type="entry name" value="FAD/NAD(P)-binding domain"/>
    <property type="match status" value="1"/>
</dbReference>
<keyword evidence="3" id="KW-0274">FAD</keyword>
<organism evidence="6">
    <name type="scientific">Kwoniella bestiolae CBS 10118</name>
    <dbReference type="NCBI Taxonomy" id="1296100"/>
    <lineage>
        <taxon>Eukaryota</taxon>
        <taxon>Fungi</taxon>
        <taxon>Dikarya</taxon>
        <taxon>Basidiomycota</taxon>
        <taxon>Agaricomycotina</taxon>
        <taxon>Tremellomycetes</taxon>
        <taxon>Tremellales</taxon>
        <taxon>Cryptococcaceae</taxon>
        <taxon>Kwoniella</taxon>
    </lineage>
</organism>
<dbReference type="InterPro" id="IPR020946">
    <property type="entry name" value="Flavin_mOase-like"/>
</dbReference>
<keyword evidence="4" id="KW-0560">Oxidoreductase</keyword>
<keyword evidence="8" id="KW-1185">Reference proteome</keyword>
<dbReference type="Gene3D" id="3.50.50.60">
    <property type="entry name" value="FAD/NAD(P)-binding domain"/>
    <property type="match status" value="2"/>
</dbReference>
<evidence type="ECO:0000313" key="6">
    <source>
        <dbReference type="EMBL" id="OCF29058.1"/>
    </source>
</evidence>
<evidence type="ECO:0000256" key="5">
    <source>
        <dbReference type="SAM" id="MobiDB-lite"/>
    </source>
</evidence>
<dbReference type="GO" id="GO:0050660">
    <property type="term" value="F:flavin adenine dinucleotide binding"/>
    <property type="evidence" value="ECO:0007669"/>
    <property type="project" value="InterPro"/>
</dbReference>
<dbReference type="Pfam" id="PF00743">
    <property type="entry name" value="FMO-like"/>
    <property type="match status" value="1"/>
</dbReference>
<comment type="similarity">
    <text evidence="1">Belongs to the FMO family.</text>
</comment>
<dbReference type="RefSeq" id="XP_019050128.1">
    <property type="nucleotide sequence ID" value="XM_019187250.1"/>
</dbReference>
<dbReference type="GeneID" id="30204948"/>
<proteinExistence type="inferred from homology"/>
<feature type="region of interest" description="Disordered" evidence="5">
    <location>
        <begin position="435"/>
        <end position="500"/>
    </location>
</feature>